<keyword evidence="3" id="KW-1185">Reference proteome</keyword>
<organism evidence="2 3">
    <name type="scientific">Lentinula edodes</name>
    <name type="common">Shiitake mushroom</name>
    <name type="synonym">Lentinus edodes</name>
    <dbReference type="NCBI Taxonomy" id="5353"/>
    <lineage>
        <taxon>Eukaryota</taxon>
        <taxon>Fungi</taxon>
        <taxon>Dikarya</taxon>
        <taxon>Basidiomycota</taxon>
        <taxon>Agaricomycotina</taxon>
        <taxon>Agaricomycetes</taxon>
        <taxon>Agaricomycetidae</taxon>
        <taxon>Agaricales</taxon>
        <taxon>Marasmiineae</taxon>
        <taxon>Omphalotaceae</taxon>
        <taxon>Lentinula</taxon>
    </lineage>
</organism>
<protein>
    <recommendedName>
        <fullName evidence="4">AB hydrolase-1 domain-containing protein</fullName>
    </recommendedName>
</protein>
<gene>
    <name evidence="2" type="ORF">LENED_011918</name>
</gene>
<dbReference type="InterPro" id="IPR029058">
    <property type="entry name" value="AB_hydrolase_fold"/>
</dbReference>
<evidence type="ECO:0000313" key="3">
    <source>
        <dbReference type="Proteomes" id="UP000188533"/>
    </source>
</evidence>
<dbReference type="Gene3D" id="3.40.50.1820">
    <property type="entry name" value="alpha/beta hydrolase"/>
    <property type="match status" value="1"/>
</dbReference>
<dbReference type="EMBL" id="BDGU01001244">
    <property type="protein sequence ID" value="GAW09734.1"/>
    <property type="molecule type" value="Genomic_DNA"/>
</dbReference>
<dbReference type="AlphaFoldDB" id="A0A1Q3ERJ3"/>
<dbReference type="SUPFAM" id="SSF53474">
    <property type="entry name" value="alpha/beta-Hydrolases"/>
    <property type="match status" value="1"/>
</dbReference>
<evidence type="ECO:0000313" key="2">
    <source>
        <dbReference type="EMBL" id="GAW09734.1"/>
    </source>
</evidence>
<sequence length="701" mass="79482">MIYRNNGYHRIIPECPRSAPVGSCRTISVAGFGSSFTDWLTNDLFILLSPTSNVVLSYLDSGPPSSSVSSYETIILIHGNSFSNAIFKRLLPLNTQYNIRVVAPSRRGFSGSTPFTQDEKLFFTEDDGSQAFATDEAKAKILELRGVEILQFIDGFIQRSGIPPIQDNSQTVDGNGKTRKGGLAIIGWSLGATFSLSAIANVDSSLVSNDMRDRVGQYLRAHIMLEPALTGLGLSIPPETWLAFRDPNIPYSARAPLFSHLITGYYDYSQKTLANRDRIAALNTIVPGISRMPSIYTFTAEEHDENVILTPESSIDLYFSKVLQHQLRKTYLKACYDEKLRINPALRNMVTVWEVIGDKSYSFVWPTFWEIEDDDMKAGEGEKGKFIQSMIINGVNHFMHWDEPEKTMGVFRRQISYINEIMVFSCSIITALIAAGAASSALAVPINARDLDDRRFDNVGEPHWQYSHRHHEDQFGGPRHRHHELLGEDEFEFEFEEHHPHSHHQGDDEFEVKIEDNYVEGGLGVEHHHHHPHNFHGYVHHHQAEVVSVSLEQKKFDHAMGMPHKAGIDETALLIGIQHAVHPPVDVERRASGDVSPSPQYPTKGTPYHSHMTDEQQNTRKLQQQAGRRWQNIKRDYPDYEKDFAKCKGTFKDFWPTQTGRAVASFINHHISVDFTDLDKLDQTLKTKDKQLYEVISLAWL</sequence>
<comment type="caution">
    <text evidence="2">The sequence shown here is derived from an EMBL/GenBank/DDBJ whole genome shotgun (WGS) entry which is preliminary data.</text>
</comment>
<reference evidence="2 3" key="1">
    <citation type="submission" date="2016-08" db="EMBL/GenBank/DDBJ databases">
        <authorList>
            <consortium name="Lentinula edodes genome sequencing consortium"/>
            <person name="Sakamoto Y."/>
            <person name="Nakade K."/>
            <person name="Sato S."/>
            <person name="Yoshida Y."/>
            <person name="Miyazaki K."/>
            <person name="Natsume S."/>
            <person name="Konno N."/>
        </authorList>
    </citation>
    <scope>NUCLEOTIDE SEQUENCE [LARGE SCALE GENOMIC DNA]</scope>
    <source>
        <strain evidence="2 3">NBRC 111202</strain>
    </source>
</reference>
<name>A0A1Q3ERJ3_LENED</name>
<evidence type="ECO:0000256" key="1">
    <source>
        <dbReference type="SAM" id="MobiDB-lite"/>
    </source>
</evidence>
<feature type="region of interest" description="Disordered" evidence="1">
    <location>
        <begin position="589"/>
        <end position="613"/>
    </location>
</feature>
<proteinExistence type="predicted"/>
<evidence type="ECO:0008006" key="4">
    <source>
        <dbReference type="Google" id="ProtNLM"/>
    </source>
</evidence>
<accession>A0A1Q3ERJ3</accession>
<dbReference type="Proteomes" id="UP000188533">
    <property type="component" value="Unassembled WGS sequence"/>
</dbReference>
<reference evidence="2 3" key="2">
    <citation type="submission" date="2017-02" db="EMBL/GenBank/DDBJ databases">
        <title>A genome survey and senescence transcriptome analysis in Lentinula edodes.</title>
        <authorList>
            <person name="Sakamoto Y."/>
            <person name="Nakade K."/>
            <person name="Sato S."/>
            <person name="Yoshida Y."/>
            <person name="Miyazaki K."/>
            <person name="Natsume S."/>
            <person name="Konno N."/>
        </authorList>
    </citation>
    <scope>NUCLEOTIDE SEQUENCE [LARGE SCALE GENOMIC DNA]</scope>
    <source>
        <strain evidence="2 3">NBRC 111202</strain>
    </source>
</reference>